<feature type="domain" description="HD" evidence="2">
    <location>
        <begin position="61"/>
        <end position="249"/>
    </location>
</feature>
<evidence type="ECO:0000313" key="3">
    <source>
        <dbReference type="EMBL" id="MDQ0359874.1"/>
    </source>
</evidence>
<dbReference type="PROSITE" id="PS51831">
    <property type="entry name" value="HD"/>
    <property type="match status" value="1"/>
</dbReference>
<dbReference type="CDD" id="cd00077">
    <property type="entry name" value="HDc"/>
    <property type="match status" value="1"/>
</dbReference>
<dbReference type="Proteomes" id="UP001230220">
    <property type="component" value="Unassembled WGS sequence"/>
</dbReference>
<dbReference type="Pfam" id="PF01966">
    <property type="entry name" value="HD"/>
    <property type="match status" value="1"/>
</dbReference>
<dbReference type="InterPro" id="IPR050135">
    <property type="entry name" value="dGTPase-like"/>
</dbReference>
<dbReference type="RefSeq" id="WP_307405356.1">
    <property type="nucleotide sequence ID" value="NZ_JAUSUR010000001.1"/>
</dbReference>
<dbReference type="SMART" id="SM00471">
    <property type="entry name" value="HDc"/>
    <property type="match status" value="1"/>
</dbReference>
<gene>
    <name evidence="3" type="ORF">J2S15_000605</name>
</gene>
<keyword evidence="4" id="KW-1185">Reference proteome</keyword>
<evidence type="ECO:0000313" key="4">
    <source>
        <dbReference type="Proteomes" id="UP001230220"/>
    </source>
</evidence>
<reference evidence="3 4" key="1">
    <citation type="submission" date="2023-07" db="EMBL/GenBank/DDBJ databases">
        <title>Genomic Encyclopedia of Type Strains, Phase IV (KMG-IV): sequencing the most valuable type-strain genomes for metagenomic binning, comparative biology and taxonomic classification.</title>
        <authorList>
            <person name="Goeker M."/>
        </authorList>
    </citation>
    <scope>NUCLEOTIDE SEQUENCE [LARGE SCALE GENOMIC DNA]</scope>
    <source>
        <strain evidence="3 4">DSM 16784</strain>
    </source>
</reference>
<dbReference type="NCBIfam" id="TIGR01353">
    <property type="entry name" value="dGTP_triPase"/>
    <property type="match status" value="1"/>
</dbReference>
<proteinExistence type="predicted"/>
<dbReference type="PANTHER" id="PTHR11373:SF32">
    <property type="entry name" value="DEOXYGUANOSINETRIPHOSPHATE TRIPHOSPHOHYDROLASE"/>
    <property type="match status" value="1"/>
</dbReference>
<dbReference type="SUPFAM" id="SSF109604">
    <property type="entry name" value="HD-domain/PDEase-like"/>
    <property type="match status" value="1"/>
</dbReference>
<dbReference type="InterPro" id="IPR027432">
    <property type="entry name" value="dGTP_triphosphohydrolase_C"/>
</dbReference>
<dbReference type="Gene3D" id="1.10.3210.10">
    <property type="entry name" value="Hypothetical protein af1432"/>
    <property type="match status" value="1"/>
</dbReference>
<sequence>MEWNKLVSSIRIPTWDKDTNGNVVFAFESDYRRIVKSSSFRRLQDKTQVFPLDRNDFVRTRLTHSLEVAMISRDILNEVIREMQKRSMSVDELKDYHRLLECAALIHDIGNPPFGHFGESAIRIWFENNMNNYNEMNSLNEQQRYDYLEFEGNAQTIRVLTKLHDYNGSSTVGMRLTASVLDSVIKYTAASNKLDKNEDKKKRVLTHKKVGYFYSENEVFASIKETTGTQGKRHPMVYLLEASDDISYTFSDLEDGYKFGMFSIADLKEYLKDCLIDEMFTGDKSEEEQMQDFIRKTQQQTFKYVSQNFVDHYDEIMEGTFTTDLFSGDENILILFSKLKDFCFKFIFEDDVIIKQEIIGYNILNSLLDTFVPLSLKYPSSMNEYEKKLWGYIPKNALQRYEMETKGLSEEEKVYYKIKIAIDYICGMTDGFAKKVYEDLFRV</sequence>
<protein>
    <submittedName>
        <fullName evidence="3">DGTPase</fullName>
        <ecNumber evidence="3">3.1.5.1</ecNumber>
    </submittedName>
</protein>
<evidence type="ECO:0000256" key="1">
    <source>
        <dbReference type="ARBA" id="ARBA00022801"/>
    </source>
</evidence>
<dbReference type="Gene3D" id="1.10.3550.10">
    <property type="entry name" value="eoxyguanosinetriphosphate triphosphohydrolase domain-like"/>
    <property type="match status" value="1"/>
</dbReference>
<dbReference type="InterPro" id="IPR023293">
    <property type="entry name" value="dGTP_triP_hydro_central_sf"/>
</dbReference>
<name>A0ABU0DZ08_9FIRM</name>
<evidence type="ECO:0000259" key="2">
    <source>
        <dbReference type="PROSITE" id="PS51831"/>
    </source>
</evidence>
<comment type="caution">
    <text evidence="3">The sequence shown here is derived from an EMBL/GenBank/DDBJ whole genome shotgun (WGS) entry which is preliminary data.</text>
</comment>
<dbReference type="PANTHER" id="PTHR11373">
    <property type="entry name" value="DEOXYNUCLEOSIDE TRIPHOSPHATE TRIPHOSPHOHYDROLASE"/>
    <property type="match status" value="1"/>
</dbReference>
<dbReference type="GO" id="GO:0008832">
    <property type="term" value="F:dGTPase activity"/>
    <property type="evidence" value="ECO:0007669"/>
    <property type="project" value="UniProtKB-EC"/>
</dbReference>
<dbReference type="EMBL" id="JAUSUR010000001">
    <property type="protein sequence ID" value="MDQ0359874.1"/>
    <property type="molecule type" value="Genomic_DNA"/>
</dbReference>
<dbReference type="EC" id="3.1.5.1" evidence="3"/>
<accession>A0ABU0DZ08</accession>
<dbReference type="InterPro" id="IPR006674">
    <property type="entry name" value="HD_domain"/>
</dbReference>
<dbReference type="InterPro" id="IPR003607">
    <property type="entry name" value="HD/PDEase_dom"/>
</dbReference>
<dbReference type="Gene3D" id="1.10.3410.10">
    <property type="entry name" value="putative deoxyguanosinetriphosphate triphosphohydrolase like domain"/>
    <property type="match status" value="1"/>
</dbReference>
<organism evidence="3 4">
    <name type="scientific">Breznakia pachnodae</name>
    <dbReference type="NCBI Taxonomy" id="265178"/>
    <lineage>
        <taxon>Bacteria</taxon>
        <taxon>Bacillati</taxon>
        <taxon>Bacillota</taxon>
        <taxon>Erysipelotrichia</taxon>
        <taxon>Erysipelotrichales</taxon>
        <taxon>Erysipelotrichaceae</taxon>
        <taxon>Breznakia</taxon>
    </lineage>
</organism>
<dbReference type="InterPro" id="IPR006261">
    <property type="entry name" value="dGTPase"/>
</dbReference>
<keyword evidence="1 3" id="KW-0378">Hydrolase</keyword>